<dbReference type="AlphaFoldDB" id="A0A507QPZ7"/>
<sequence length="483" mass="56224">MSRSLGTLLRPSLPGRAVSSPSAQLRKRSLASTSSKPSFHPNINTRIGSQTPQHAPAVSIQYPSQGRHFSFYHFRPQASSEPIQEPVPGVQVFPTYLTVDVDGKVSFDFAHLRDACKCPTCVDQYSKQRNFRTSDIPLSIQPRNIKWDGEQLEIQWSDDIPGYDESHVSIYDRKFLKYPVAYALDDTSPRRYRYLWDGPKMQKLQHWISYEDYMKDDAKFAAAMKDLSVLGLIFIKDIPDSREELEKITERIGPLRNTFYGRTWDVRSVPKARNVAYTNVFLGFHMDLMYMNEPPCFQLLHCLQNSCEGGESMFADSFLTASRLRQLRPEYFKILERFPVHYEYVHKDQVYHHVRPVIESRRSPDGHSHIHRVNYSPPFQGPLPRTTKAASFGSNYKGFREALNFFTKLLEEESYSFELKLEPGQCVIFENRRTLHARRQFNTESGHRWLAGSYLDEDVVLSQYRVLKRTHPEIWSQKVFDRS</sequence>
<comment type="similarity">
    <text evidence="2">Belongs to the gamma-BBH/TMLD family.</text>
</comment>
<dbReference type="PANTHER" id="PTHR10696:SF25">
    <property type="entry name" value="OXIDOREDUCTASE AIM17-RELATED"/>
    <property type="match status" value="1"/>
</dbReference>
<dbReference type="Pfam" id="PF06155">
    <property type="entry name" value="GBBH-like_N"/>
    <property type="match status" value="1"/>
</dbReference>
<dbReference type="Pfam" id="PF02668">
    <property type="entry name" value="TauD"/>
    <property type="match status" value="1"/>
</dbReference>
<dbReference type="CDD" id="cd00250">
    <property type="entry name" value="CAS_like"/>
    <property type="match status" value="1"/>
</dbReference>
<evidence type="ECO:0000259" key="8">
    <source>
        <dbReference type="Pfam" id="PF02668"/>
    </source>
</evidence>
<evidence type="ECO:0000259" key="9">
    <source>
        <dbReference type="Pfam" id="PF06155"/>
    </source>
</evidence>
<evidence type="ECO:0008006" key="12">
    <source>
        <dbReference type="Google" id="ProtNLM"/>
    </source>
</evidence>
<dbReference type="GO" id="GO:0045329">
    <property type="term" value="P:carnitine biosynthetic process"/>
    <property type="evidence" value="ECO:0007669"/>
    <property type="project" value="TreeGrafter"/>
</dbReference>
<gene>
    <name evidence="10" type="ORF">MPDQ_000389</name>
</gene>
<dbReference type="GO" id="GO:0016706">
    <property type="term" value="F:2-oxoglutarate-dependent dioxygenase activity"/>
    <property type="evidence" value="ECO:0007669"/>
    <property type="project" value="UniProtKB-ARBA"/>
</dbReference>
<keyword evidence="11" id="KW-1185">Reference proteome</keyword>
<evidence type="ECO:0000256" key="6">
    <source>
        <dbReference type="ARBA" id="ARBA00023004"/>
    </source>
</evidence>
<dbReference type="SUPFAM" id="SSF51197">
    <property type="entry name" value="Clavaminate synthase-like"/>
    <property type="match status" value="1"/>
</dbReference>
<feature type="region of interest" description="Disordered" evidence="7">
    <location>
        <begin position="1"/>
        <end position="54"/>
    </location>
</feature>
<dbReference type="InterPro" id="IPR003819">
    <property type="entry name" value="TauD/TfdA-like"/>
</dbReference>
<evidence type="ECO:0000313" key="11">
    <source>
        <dbReference type="Proteomes" id="UP000319663"/>
    </source>
</evidence>
<feature type="domain" description="Gamma-butyrobetaine hydroxylase-like N-terminal" evidence="9">
    <location>
        <begin position="104"/>
        <end position="159"/>
    </location>
</feature>
<dbReference type="InterPro" id="IPR038492">
    <property type="entry name" value="GBBH-like_N_sf"/>
</dbReference>
<dbReference type="Gene3D" id="3.60.130.10">
    <property type="entry name" value="Clavaminate synthase-like"/>
    <property type="match status" value="1"/>
</dbReference>
<feature type="compositionally biased region" description="Polar residues" evidence="7">
    <location>
        <begin position="30"/>
        <end position="53"/>
    </location>
</feature>
<dbReference type="GO" id="GO:0046872">
    <property type="term" value="F:metal ion binding"/>
    <property type="evidence" value="ECO:0007669"/>
    <property type="project" value="UniProtKB-KW"/>
</dbReference>
<keyword evidence="6" id="KW-0408">Iron</keyword>
<evidence type="ECO:0000256" key="7">
    <source>
        <dbReference type="SAM" id="MobiDB-lite"/>
    </source>
</evidence>
<evidence type="ECO:0000256" key="3">
    <source>
        <dbReference type="ARBA" id="ARBA00022723"/>
    </source>
</evidence>
<dbReference type="STRING" id="5098.A0A507QPZ7"/>
<comment type="caution">
    <text evidence="10">The sequence shown here is derived from an EMBL/GenBank/DDBJ whole genome shotgun (WGS) entry which is preliminary data.</text>
</comment>
<dbReference type="InterPro" id="IPR050411">
    <property type="entry name" value="AlphaKG_dependent_hydroxylases"/>
</dbReference>
<evidence type="ECO:0000256" key="5">
    <source>
        <dbReference type="ARBA" id="ARBA00023002"/>
    </source>
</evidence>
<dbReference type="PANTHER" id="PTHR10696">
    <property type="entry name" value="GAMMA-BUTYROBETAINE HYDROXYLASE-RELATED"/>
    <property type="match status" value="1"/>
</dbReference>
<reference evidence="10 11" key="1">
    <citation type="submission" date="2019-06" db="EMBL/GenBank/DDBJ databases">
        <title>Wine fermentation using esterase from Monascus purpureus.</title>
        <authorList>
            <person name="Geng C."/>
            <person name="Zhang Y."/>
        </authorList>
    </citation>
    <scope>NUCLEOTIDE SEQUENCE [LARGE SCALE GENOMIC DNA]</scope>
    <source>
        <strain evidence="10">HQ1</strain>
    </source>
</reference>
<evidence type="ECO:0000313" key="10">
    <source>
        <dbReference type="EMBL" id="TQB70516.1"/>
    </source>
</evidence>
<evidence type="ECO:0000256" key="4">
    <source>
        <dbReference type="ARBA" id="ARBA00022964"/>
    </source>
</evidence>
<dbReference type="GO" id="GO:0005739">
    <property type="term" value="C:mitochondrion"/>
    <property type="evidence" value="ECO:0007669"/>
    <property type="project" value="TreeGrafter"/>
</dbReference>
<dbReference type="EMBL" id="VIFY01000105">
    <property type="protein sequence ID" value="TQB70516.1"/>
    <property type="molecule type" value="Genomic_DNA"/>
</dbReference>
<dbReference type="Gene3D" id="3.30.2020.30">
    <property type="match status" value="1"/>
</dbReference>
<keyword evidence="5" id="KW-0560">Oxidoreductase</keyword>
<keyword evidence="3" id="KW-0479">Metal-binding</keyword>
<comment type="cofactor">
    <cofactor evidence="1">
        <name>Fe(2+)</name>
        <dbReference type="ChEBI" id="CHEBI:29033"/>
    </cofactor>
</comment>
<proteinExistence type="inferred from homology"/>
<protein>
    <recommendedName>
        <fullName evidence="12">TauD/TfdA-like domain-containing protein</fullName>
    </recommendedName>
</protein>
<name>A0A507QPZ7_MONPU</name>
<dbReference type="InterPro" id="IPR010376">
    <property type="entry name" value="GBBH-like_N"/>
</dbReference>
<accession>A0A507QPZ7</accession>
<feature type="domain" description="TauD/TfdA-like" evidence="8">
    <location>
        <begin position="208"/>
        <end position="454"/>
    </location>
</feature>
<evidence type="ECO:0000256" key="2">
    <source>
        <dbReference type="ARBA" id="ARBA00008654"/>
    </source>
</evidence>
<evidence type="ECO:0000256" key="1">
    <source>
        <dbReference type="ARBA" id="ARBA00001954"/>
    </source>
</evidence>
<keyword evidence="4" id="KW-0223">Dioxygenase</keyword>
<organism evidence="10 11">
    <name type="scientific">Monascus purpureus</name>
    <name type="common">Red mold</name>
    <name type="synonym">Monascus anka</name>
    <dbReference type="NCBI Taxonomy" id="5098"/>
    <lineage>
        <taxon>Eukaryota</taxon>
        <taxon>Fungi</taxon>
        <taxon>Dikarya</taxon>
        <taxon>Ascomycota</taxon>
        <taxon>Pezizomycotina</taxon>
        <taxon>Eurotiomycetes</taxon>
        <taxon>Eurotiomycetidae</taxon>
        <taxon>Eurotiales</taxon>
        <taxon>Aspergillaceae</taxon>
        <taxon>Monascus</taxon>
    </lineage>
</organism>
<dbReference type="Proteomes" id="UP000319663">
    <property type="component" value="Unassembled WGS sequence"/>
</dbReference>
<dbReference type="InterPro" id="IPR042098">
    <property type="entry name" value="TauD-like_sf"/>
</dbReference>